<protein>
    <submittedName>
        <fullName evidence="1">Uncharacterized protein</fullName>
    </submittedName>
</protein>
<reference evidence="1" key="1">
    <citation type="journal article" date="2020" name="Stud. Mycol.">
        <title>101 Dothideomycetes genomes: a test case for predicting lifestyles and emergence of pathogens.</title>
        <authorList>
            <person name="Haridas S."/>
            <person name="Albert R."/>
            <person name="Binder M."/>
            <person name="Bloem J."/>
            <person name="Labutti K."/>
            <person name="Salamov A."/>
            <person name="Andreopoulos B."/>
            <person name="Baker S."/>
            <person name="Barry K."/>
            <person name="Bills G."/>
            <person name="Bluhm B."/>
            <person name="Cannon C."/>
            <person name="Castanera R."/>
            <person name="Culley D."/>
            <person name="Daum C."/>
            <person name="Ezra D."/>
            <person name="Gonzalez J."/>
            <person name="Henrissat B."/>
            <person name="Kuo A."/>
            <person name="Liang C."/>
            <person name="Lipzen A."/>
            <person name="Lutzoni F."/>
            <person name="Magnuson J."/>
            <person name="Mondo S."/>
            <person name="Nolan M."/>
            <person name="Ohm R."/>
            <person name="Pangilinan J."/>
            <person name="Park H.-J."/>
            <person name="Ramirez L."/>
            <person name="Alfaro M."/>
            <person name="Sun H."/>
            <person name="Tritt A."/>
            <person name="Yoshinaga Y."/>
            <person name="Zwiers L.-H."/>
            <person name="Turgeon B."/>
            <person name="Goodwin S."/>
            <person name="Spatafora J."/>
            <person name="Crous P."/>
            <person name="Grigoriev I."/>
        </authorList>
    </citation>
    <scope>NUCLEOTIDE SEQUENCE</scope>
    <source>
        <strain evidence="1">CBS 183.55</strain>
    </source>
</reference>
<evidence type="ECO:0000313" key="2">
    <source>
        <dbReference type="Proteomes" id="UP000800082"/>
    </source>
</evidence>
<organism evidence="1 2">
    <name type="scientific">Didymella exigua CBS 183.55</name>
    <dbReference type="NCBI Taxonomy" id="1150837"/>
    <lineage>
        <taxon>Eukaryota</taxon>
        <taxon>Fungi</taxon>
        <taxon>Dikarya</taxon>
        <taxon>Ascomycota</taxon>
        <taxon>Pezizomycotina</taxon>
        <taxon>Dothideomycetes</taxon>
        <taxon>Pleosporomycetidae</taxon>
        <taxon>Pleosporales</taxon>
        <taxon>Pleosporineae</taxon>
        <taxon>Didymellaceae</taxon>
        <taxon>Didymella</taxon>
    </lineage>
</organism>
<accession>A0A6A5RSK7</accession>
<gene>
    <name evidence="1" type="ORF">M421DRAFT_412429</name>
</gene>
<evidence type="ECO:0000313" key="1">
    <source>
        <dbReference type="EMBL" id="KAF1930350.1"/>
    </source>
</evidence>
<name>A0A6A5RSK7_9PLEO</name>
<dbReference type="RefSeq" id="XP_033450598.1">
    <property type="nucleotide sequence ID" value="XM_033590421.1"/>
</dbReference>
<keyword evidence="2" id="KW-1185">Reference proteome</keyword>
<dbReference type="EMBL" id="ML978963">
    <property type="protein sequence ID" value="KAF1930350.1"/>
    <property type="molecule type" value="Genomic_DNA"/>
</dbReference>
<dbReference type="GeneID" id="54348088"/>
<dbReference type="AlphaFoldDB" id="A0A6A5RSK7"/>
<proteinExistence type="predicted"/>
<dbReference type="Proteomes" id="UP000800082">
    <property type="component" value="Unassembled WGS sequence"/>
</dbReference>
<sequence>MAFPDNVNCRRSAFSASWCRDPRGPATVSIIVRQGTGILLLGPEQFRSFGNVFRESESQRFEADLSCIRSEIVFGQKRLGPTFGPLAFSVNVMAADHLSPALEQPTAHQPHLGSCHALLVCTQRRESSDFGNNVPVNLFIRNKVISMRPAVVPGSLGRANREGDIERP</sequence>